<protein>
    <submittedName>
        <fullName evidence="2">Uncharacterized protein</fullName>
    </submittedName>
</protein>
<accession>A0ABR9Z8R9</accession>
<gene>
    <name evidence="2" type="ORF">EAY46_15610</name>
</gene>
<keyword evidence="1" id="KW-0472">Membrane</keyword>
<keyword evidence="1" id="KW-0812">Transmembrane</keyword>
<comment type="caution">
    <text evidence="2">The sequence shown here is derived from an EMBL/GenBank/DDBJ whole genome shotgun (WGS) entry which is preliminary data.</text>
</comment>
<feature type="transmembrane region" description="Helical" evidence="1">
    <location>
        <begin position="7"/>
        <end position="24"/>
    </location>
</feature>
<dbReference type="Proteomes" id="UP000726136">
    <property type="component" value="Unassembled WGS sequence"/>
</dbReference>
<feature type="transmembrane region" description="Helical" evidence="1">
    <location>
        <begin position="30"/>
        <end position="49"/>
    </location>
</feature>
<organism evidence="2 3">
    <name type="scientific">Vibrio anguillarum</name>
    <name type="common">Listonella anguillarum</name>
    <dbReference type="NCBI Taxonomy" id="55601"/>
    <lineage>
        <taxon>Bacteria</taxon>
        <taxon>Pseudomonadati</taxon>
        <taxon>Pseudomonadota</taxon>
        <taxon>Gammaproteobacteria</taxon>
        <taxon>Vibrionales</taxon>
        <taxon>Vibrionaceae</taxon>
        <taxon>Vibrio</taxon>
    </lineage>
</organism>
<evidence type="ECO:0000313" key="2">
    <source>
        <dbReference type="EMBL" id="MBF4374496.1"/>
    </source>
</evidence>
<dbReference type="EMBL" id="RDPI01000019">
    <property type="protein sequence ID" value="MBF4374496.1"/>
    <property type="molecule type" value="Genomic_DNA"/>
</dbReference>
<name>A0ABR9Z8R9_VIBAN</name>
<keyword evidence="1" id="KW-1133">Transmembrane helix</keyword>
<proteinExistence type="predicted"/>
<sequence>MSDFEKLKQLVLFLLLFVATASWVVSSEPMLAICISSLIILPFFVIWFVDYRKFKKSDFKTYEQYWHYYHNMKN</sequence>
<evidence type="ECO:0000256" key="1">
    <source>
        <dbReference type="SAM" id="Phobius"/>
    </source>
</evidence>
<keyword evidence="3" id="KW-1185">Reference proteome</keyword>
<evidence type="ECO:0000313" key="3">
    <source>
        <dbReference type="Proteomes" id="UP000726136"/>
    </source>
</evidence>
<reference evidence="2 3" key="1">
    <citation type="journal article" date="2021" name="PeerJ">
        <title>Analysis of 44 Vibrio anguillarum genomes reveals high genetic diversity.</title>
        <authorList>
            <person name="Hansen M.J."/>
            <person name="Dalsgaard I."/>
        </authorList>
    </citation>
    <scope>NUCLEOTIDE SEQUENCE [LARGE SCALE GENOMIC DNA]</scope>
    <source>
        <strain evidence="2 3">040915-1/1B</strain>
    </source>
</reference>